<dbReference type="InterPro" id="IPR011009">
    <property type="entry name" value="Kinase-like_dom_sf"/>
</dbReference>
<dbReference type="OrthoDB" id="3816435at2"/>
<gene>
    <name evidence="3" type="ORF">E0H45_24690</name>
</gene>
<comment type="caution">
    <text evidence="3">The sequence shown here is derived from an EMBL/GenBank/DDBJ whole genome shotgun (WGS) entry which is preliminary data.</text>
</comment>
<dbReference type="RefSeq" id="WP_131341461.1">
    <property type="nucleotide sequence ID" value="NZ_SJJZ01000003.1"/>
</dbReference>
<evidence type="ECO:0000313" key="3">
    <source>
        <dbReference type="EMBL" id="TCC05240.1"/>
    </source>
</evidence>
<keyword evidence="3" id="KW-0808">Transferase</keyword>
<proteinExistence type="predicted"/>
<keyword evidence="4" id="KW-1185">Reference proteome</keyword>
<sequence length="278" mass="29642">MPWYPSPDWQPLTAGTGQATGGVWRTPDGEVVKRLVPGVQNPRHHAYWERQALVAESGVVAGTPGLRAPACLDVERDADGITLRMAYTPPAEWAPEALAGALGRFARCSLAEPGWGARDVLRDRLGTVERRGGWASLDRAGLASPAIDELWRLRDRALAVLDDLPRVPTHGDAHPMNLLGRAGDDVVAIDWEQFGLGPLGFDLGYLALAVEVPLDALVDAHGGDAAAVRRGAVLTAAYTVVSRAAWSLTQTHPGDHVRRMLDLSAVVEEAAGWSGPIG</sequence>
<dbReference type="Proteomes" id="UP000292346">
    <property type="component" value="Unassembled WGS sequence"/>
</dbReference>
<feature type="domain" description="Aminoglycoside phosphotransferase" evidence="2">
    <location>
        <begin position="80"/>
        <end position="225"/>
    </location>
</feature>
<dbReference type="AlphaFoldDB" id="A0A4R0H8H7"/>
<dbReference type="Pfam" id="PF01636">
    <property type="entry name" value="APH"/>
    <property type="match status" value="1"/>
</dbReference>
<name>A0A4R0H8H7_9ACTN</name>
<accession>A0A4R0H8H7</accession>
<dbReference type="Gene3D" id="3.90.1200.10">
    <property type="match status" value="1"/>
</dbReference>
<dbReference type="EMBL" id="SJJZ01000003">
    <property type="protein sequence ID" value="TCC05240.1"/>
    <property type="molecule type" value="Genomic_DNA"/>
</dbReference>
<reference evidence="3 4" key="1">
    <citation type="submission" date="2019-02" db="EMBL/GenBank/DDBJ databases">
        <title>Kribbella capetownensis sp. nov. and Kribbella speibonae sp. nov., isolated from soil.</title>
        <authorList>
            <person name="Curtis S.M."/>
            <person name="Norton I."/>
            <person name="Everest G.J."/>
            <person name="Meyers P.R."/>
        </authorList>
    </citation>
    <scope>NUCLEOTIDE SEQUENCE [LARGE SCALE GENOMIC DNA]</scope>
    <source>
        <strain evidence="3 4">KCTC 29219</strain>
    </source>
</reference>
<evidence type="ECO:0000313" key="4">
    <source>
        <dbReference type="Proteomes" id="UP000292346"/>
    </source>
</evidence>
<dbReference type="InterPro" id="IPR002575">
    <property type="entry name" value="Aminoglycoside_PTrfase"/>
</dbReference>
<evidence type="ECO:0000259" key="2">
    <source>
        <dbReference type="Pfam" id="PF01636"/>
    </source>
</evidence>
<feature type="region of interest" description="Disordered" evidence="1">
    <location>
        <begin position="1"/>
        <end position="25"/>
    </location>
</feature>
<dbReference type="SUPFAM" id="SSF56112">
    <property type="entry name" value="Protein kinase-like (PK-like)"/>
    <property type="match status" value="1"/>
</dbReference>
<protein>
    <submittedName>
        <fullName evidence="3">Aminoglycoside phosphotransferase family protein</fullName>
    </submittedName>
</protein>
<dbReference type="GO" id="GO:0016740">
    <property type="term" value="F:transferase activity"/>
    <property type="evidence" value="ECO:0007669"/>
    <property type="project" value="UniProtKB-KW"/>
</dbReference>
<evidence type="ECO:0000256" key="1">
    <source>
        <dbReference type="SAM" id="MobiDB-lite"/>
    </source>
</evidence>
<organism evidence="3 4">
    <name type="scientific">Kribbella soli</name>
    <dbReference type="NCBI Taxonomy" id="1124743"/>
    <lineage>
        <taxon>Bacteria</taxon>
        <taxon>Bacillati</taxon>
        <taxon>Actinomycetota</taxon>
        <taxon>Actinomycetes</taxon>
        <taxon>Propionibacteriales</taxon>
        <taxon>Kribbellaceae</taxon>
        <taxon>Kribbella</taxon>
    </lineage>
</organism>